<feature type="transmembrane region" description="Helical" evidence="11">
    <location>
        <begin position="73"/>
        <end position="95"/>
    </location>
</feature>
<keyword evidence="10 11" id="KW-0472">Membrane</keyword>
<dbReference type="Proteomes" id="UP000034723">
    <property type="component" value="Chromosome"/>
</dbReference>
<dbReference type="GO" id="GO:0006508">
    <property type="term" value="P:proteolysis"/>
    <property type="evidence" value="ECO:0007669"/>
    <property type="project" value="UniProtKB-KW"/>
</dbReference>
<dbReference type="OrthoDB" id="28389at2157"/>
<feature type="domain" description="Peptidase M48" evidence="12">
    <location>
        <begin position="103"/>
        <end position="332"/>
    </location>
</feature>
<evidence type="ECO:0000256" key="8">
    <source>
        <dbReference type="ARBA" id="ARBA00022989"/>
    </source>
</evidence>
<comment type="similarity">
    <text evidence="1 11">Belongs to the peptidase M48B family.</text>
</comment>
<keyword evidence="2 11" id="KW-1003">Cell membrane</keyword>
<feature type="active site" evidence="11">
    <location>
        <position position="169"/>
    </location>
</feature>
<keyword evidence="13" id="KW-0346">Stress response</keyword>
<organism evidence="13 14">
    <name type="scientific">Geoglobus ahangari</name>
    <dbReference type="NCBI Taxonomy" id="113653"/>
    <lineage>
        <taxon>Archaea</taxon>
        <taxon>Methanobacteriati</taxon>
        <taxon>Methanobacteriota</taxon>
        <taxon>Archaeoglobi</taxon>
        <taxon>Archaeoglobales</taxon>
        <taxon>Archaeoglobaceae</taxon>
        <taxon>Geoglobus</taxon>
    </lineage>
</organism>
<dbReference type="InterPro" id="IPR050083">
    <property type="entry name" value="HtpX_protease"/>
</dbReference>
<keyword evidence="6 11" id="KW-0378">Hydrolase</keyword>
<dbReference type="Pfam" id="PF01435">
    <property type="entry name" value="Peptidase_M48"/>
    <property type="match status" value="1"/>
</dbReference>
<dbReference type="RefSeq" id="WP_048096444.1">
    <property type="nucleotide sequence ID" value="NZ_CP011267.1"/>
</dbReference>
<evidence type="ECO:0000259" key="12">
    <source>
        <dbReference type="Pfam" id="PF01435"/>
    </source>
</evidence>
<dbReference type="CDD" id="cd07338">
    <property type="entry name" value="M48B_HtpX_like"/>
    <property type="match status" value="1"/>
</dbReference>
<comment type="subcellular location">
    <subcellularLocation>
        <location evidence="11">Cell membrane</location>
        <topology evidence="11">Multi-pass membrane protein</topology>
    </subcellularLocation>
</comment>
<feature type="transmembrane region" description="Helical" evidence="11">
    <location>
        <begin position="179"/>
        <end position="199"/>
    </location>
</feature>
<dbReference type="EMBL" id="CP011267">
    <property type="protein sequence ID" value="AKG90757.1"/>
    <property type="molecule type" value="Genomic_DNA"/>
</dbReference>
<evidence type="ECO:0000256" key="11">
    <source>
        <dbReference type="HAMAP-Rule" id="MF_00188"/>
    </source>
</evidence>
<dbReference type="InterPro" id="IPR022919">
    <property type="entry name" value="Pept_M48_protease_HtpX"/>
</dbReference>
<evidence type="ECO:0000256" key="5">
    <source>
        <dbReference type="ARBA" id="ARBA00022723"/>
    </source>
</evidence>
<dbReference type="KEGG" id="gah:GAH_01970"/>
<dbReference type="InterPro" id="IPR001915">
    <property type="entry name" value="Peptidase_M48"/>
</dbReference>
<sequence length="335" mass="37234">MFLILDPIYMVLAVAGYMVMFLLAGFIAPKVAGRVAGRFSLYTSMLLLALLILSISATILYVILVYAGISAGFTGLIAFLVIINFLMYLASPYIINMMYGAKHSPELQAIVDEAAMRLGERRRFKAMLVHSPPNAFAYGNFLTGKFVAVSDSLVSMLSRDELLAVVGHEIGHHRHRDSAVMLLLGLLPSVIFYLGYAMVHSALRDDRNGKQLAIIGIAAVIASFVVQILVLAFSRLREYYADTEGVRVAGKLPMQSSLAKIHAFYFRAPRAYADIQDSSFKTLFIYAFVNAVANPYVSMRDIEALKRMEVSPLQEFMSTHPPIPKRLRFIDSLPY</sequence>
<keyword evidence="14" id="KW-1185">Reference proteome</keyword>
<dbReference type="STRING" id="113653.GAH_01970"/>
<keyword evidence="7 11" id="KW-0862">Zinc</keyword>
<evidence type="ECO:0000256" key="6">
    <source>
        <dbReference type="ARBA" id="ARBA00022801"/>
    </source>
</evidence>
<dbReference type="GO" id="GO:0004222">
    <property type="term" value="F:metalloendopeptidase activity"/>
    <property type="evidence" value="ECO:0007669"/>
    <property type="project" value="UniProtKB-UniRule"/>
</dbReference>
<feature type="binding site" evidence="11">
    <location>
        <position position="168"/>
    </location>
    <ligand>
        <name>Zn(2+)</name>
        <dbReference type="ChEBI" id="CHEBI:29105"/>
        <note>catalytic</note>
    </ligand>
</feature>
<name>A0A0F7IFV5_9EURY</name>
<evidence type="ECO:0000256" key="7">
    <source>
        <dbReference type="ARBA" id="ARBA00022833"/>
    </source>
</evidence>
<evidence type="ECO:0000313" key="13">
    <source>
        <dbReference type="EMBL" id="AKG90757.1"/>
    </source>
</evidence>
<feature type="transmembrane region" description="Helical" evidence="11">
    <location>
        <begin position="211"/>
        <end position="233"/>
    </location>
</feature>
<proteinExistence type="inferred from homology"/>
<evidence type="ECO:0000313" key="14">
    <source>
        <dbReference type="Proteomes" id="UP000034723"/>
    </source>
</evidence>
<dbReference type="GO" id="GO:0008270">
    <property type="term" value="F:zinc ion binding"/>
    <property type="evidence" value="ECO:0007669"/>
    <property type="project" value="UniProtKB-UniRule"/>
</dbReference>
<evidence type="ECO:0000256" key="2">
    <source>
        <dbReference type="ARBA" id="ARBA00022475"/>
    </source>
</evidence>
<dbReference type="AlphaFoldDB" id="A0A0F7IFV5"/>
<comment type="cofactor">
    <cofactor evidence="11">
        <name>Zn(2+)</name>
        <dbReference type="ChEBI" id="CHEBI:29105"/>
    </cofactor>
    <text evidence="11">Binds 1 zinc ion per subunit.</text>
</comment>
<feature type="binding site" evidence="11">
    <location>
        <position position="172"/>
    </location>
    <ligand>
        <name>Zn(2+)</name>
        <dbReference type="ChEBI" id="CHEBI:29105"/>
        <note>catalytic</note>
    </ligand>
</feature>
<keyword evidence="5 11" id="KW-0479">Metal-binding</keyword>
<dbReference type="HOGENOM" id="CLU_042266_4_2_2"/>
<feature type="transmembrane region" description="Helical" evidence="11">
    <location>
        <begin position="6"/>
        <end position="27"/>
    </location>
</feature>
<dbReference type="PATRIC" id="fig|113653.22.peg.1938"/>
<evidence type="ECO:0000256" key="1">
    <source>
        <dbReference type="ARBA" id="ARBA00009779"/>
    </source>
</evidence>
<keyword evidence="9 11" id="KW-0482">Metalloprotease</keyword>
<dbReference type="EC" id="3.4.24.-" evidence="11"/>
<evidence type="ECO:0000256" key="9">
    <source>
        <dbReference type="ARBA" id="ARBA00023049"/>
    </source>
</evidence>
<keyword evidence="8 11" id="KW-1133">Transmembrane helix</keyword>
<keyword evidence="4 11" id="KW-0812">Transmembrane</keyword>
<gene>
    <name evidence="11" type="primary">htpX</name>
    <name evidence="13" type="ORF">GAH_01970</name>
</gene>
<dbReference type="GO" id="GO:0005886">
    <property type="term" value="C:plasma membrane"/>
    <property type="evidence" value="ECO:0007669"/>
    <property type="project" value="UniProtKB-SubCell"/>
</dbReference>
<protein>
    <recommendedName>
        <fullName evidence="11">Protease HtpX homolog</fullName>
        <ecNumber evidence="11">3.4.24.-</ecNumber>
    </recommendedName>
</protein>
<evidence type="ECO:0000256" key="4">
    <source>
        <dbReference type="ARBA" id="ARBA00022692"/>
    </source>
</evidence>
<keyword evidence="3 11" id="KW-0645">Protease</keyword>
<dbReference type="GeneID" id="24804535"/>
<evidence type="ECO:0000256" key="3">
    <source>
        <dbReference type="ARBA" id="ARBA00022670"/>
    </source>
</evidence>
<accession>A0A0F7IFV5</accession>
<feature type="binding site" evidence="11">
    <location>
        <position position="238"/>
    </location>
    <ligand>
        <name>Zn(2+)</name>
        <dbReference type="ChEBI" id="CHEBI:29105"/>
        <note>catalytic</note>
    </ligand>
</feature>
<dbReference type="PANTHER" id="PTHR43221">
    <property type="entry name" value="PROTEASE HTPX"/>
    <property type="match status" value="1"/>
</dbReference>
<dbReference type="FunCoup" id="A0A0F7IFV5">
    <property type="interactions" value="2"/>
</dbReference>
<dbReference type="PANTHER" id="PTHR43221:SF2">
    <property type="entry name" value="PROTEASE HTPX HOMOLOG"/>
    <property type="match status" value="1"/>
</dbReference>
<feature type="transmembrane region" description="Helical" evidence="11">
    <location>
        <begin position="39"/>
        <end position="67"/>
    </location>
</feature>
<evidence type="ECO:0000256" key="10">
    <source>
        <dbReference type="ARBA" id="ARBA00023136"/>
    </source>
</evidence>
<dbReference type="HAMAP" id="MF_00188">
    <property type="entry name" value="Pept_M48_protease_HtpX"/>
    <property type="match status" value="1"/>
</dbReference>
<reference evidence="13 14" key="1">
    <citation type="submission" date="2015-04" db="EMBL/GenBank/DDBJ databases">
        <title>The complete genome sequence of the hyperthermophilic, obligate iron-reducing archaeon Geoglobus ahangari strain 234T.</title>
        <authorList>
            <person name="Manzella M.P."/>
            <person name="Holmes D.E."/>
            <person name="Rocheleau J.M."/>
            <person name="Chung A."/>
            <person name="Reguera G."/>
            <person name="Kashefi K."/>
        </authorList>
    </citation>
    <scope>NUCLEOTIDE SEQUENCE [LARGE SCALE GENOMIC DNA]</scope>
    <source>
        <strain evidence="13 14">234</strain>
    </source>
</reference>
<dbReference type="Gene3D" id="3.30.2010.10">
    <property type="entry name" value="Metalloproteases ('zincins'), catalytic domain"/>
    <property type="match status" value="1"/>
</dbReference>
<dbReference type="InParanoid" id="A0A0F7IFV5"/>